<organism evidence="3 4">
    <name type="scientific">Chionoecetes opilio</name>
    <name type="common">Atlantic snow crab</name>
    <name type="synonym">Cancer opilio</name>
    <dbReference type="NCBI Taxonomy" id="41210"/>
    <lineage>
        <taxon>Eukaryota</taxon>
        <taxon>Metazoa</taxon>
        <taxon>Ecdysozoa</taxon>
        <taxon>Arthropoda</taxon>
        <taxon>Crustacea</taxon>
        <taxon>Multicrustacea</taxon>
        <taxon>Malacostraca</taxon>
        <taxon>Eumalacostraca</taxon>
        <taxon>Eucarida</taxon>
        <taxon>Decapoda</taxon>
        <taxon>Pleocyemata</taxon>
        <taxon>Brachyura</taxon>
        <taxon>Eubrachyura</taxon>
        <taxon>Majoidea</taxon>
        <taxon>Majidae</taxon>
        <taxon>Chionoecetes</taxon>
    </lineage>
</organism>
<feature type="compositionally biased region" description="Basic and acidic residues" evidence="2">
    <location>
        <begin position="466"/>
        <end position="482"/>
    </location>
</feature>
<protein>
    <submittedName>
        <fullName evidence="3">F-box only protein 28</fullName>
    </submittedName>
</protein>
<evidence type="ECO:0000313" key="4">
    <source>
        <dbReference type="Proteomes" id="UP000770661"/>
    </source>
</evidence>
<proteinExistence type="predicted"/>
<dbReference type="PANTHER" id="PTHR13252:SF9">
    <property type="entry name" value="F-BOX ONLY PROTEIN 28"/>
    <property type="match status" value="1"/>
</dbReference>
<keyword evidence="1" id="KW-0175">Coiled coil</keyword>
<accession>A0A8J4XN59</accession>
<evidence type="ECO:0000256" key="2">
    <source>
        <dbReference type="SAM" id="MobiDB-lite"/>
    </source>
</evidence>
<dbReference type="Proteomes" id="UP000770661">
    <property type="component" value="Unassembled WGS sequence"/>
</dbReference>
<name>A0A8J4XN59_CHIOP</name>
<dbReference type="InterPro" id="IPR039719">
    <property type="entry name" value="FBXO28"/>
</dbReference>
<feature type="compositionally biased region" description="Polar residues" evidence="2">
    <location>
        <begin position="383"/>
        <end position="413"/>
    </location>
</feature>
<dbReference type="AlphaFoldDB" id="A0A8J4XN59"/>
<sequence length="482" mass="54379">MPSRGCFALEIRCQYTRSTWQGTCFQGHTPRLKEFTTSLRMLVNCFFTPIPRKVCRRFNNVNQMLLNKGFRQLEKYQTKCLREVKSQLPRRESERRNHPLFRHCDILTAIETRVSLLNMTFMKYVDSNMCCFIPGKVIDEIYRVLRFIQCHKTRTLPRSHEILTELRDISSMAMEHFEEKIIGSLKSAAHTTTSPRFSVSSSFVSHSALAATTSSSLALNKAHSLQASSEDFSDLASSNIYYRSFTGALKKEVNDMKSKINEVRRKLNEQEKVTLEQNRIISEQATKLTSQEGKLSELSRKMLEYDTRLNEVLRAGGHTRDKQSGSSSSTSNSWARDDPASSQYFVPHGLQTSAISPAVFVPDNIIQPNLVTLAATSVPVRTYPSSSALTRHSSGRPITSSGRESPSKLSQTVLIKPPARYNAGQGSRAGYSTSPAADNKSQPGPVSSSEEDSCDRQSKRRRKRRCLNEDGSKDSHSRQRKL</sequence>
<dbReference type="GO" id="GO:0000209">
    <property type="term" value="P:protein polyubiquitination"/>
    <property type="evidence" value="ECO:0007669"/>
    <property type="project" value="TreeGrafter"/>
</dbReference>
<reference evidence="3" key="1">
    <citation type="submission" date="2020-07" db="EMBL/GenBank/DDBJ databases">
        <title>The High-quality genome of the commercially important snow crab, Chionoecetes opilio.</title>
        <authorList>
            <person name="Jeong J.-H."/>
            <person name="Ryu S."/>
        </authorList>
    </citation>
    <scope>NUCLEOTIDE SEQUENCE</scope>
    <source>
        <strain evidence="3">MADBK_172401_WGS</strain>
        <tissue evidence="3">Digestive gland</tissue>
    </source>
</reference>
<evidence type="ECO:0000313" key="3">
    <source>
        <dbReference type="EMBL" id="KAG0710575.1"/>
    </source>
</evidence>
<feature type="compositionally biased region" description="Polar residues" evidence="2">
    <location>
        <begin position="430"/>
        <end position="448"/>
    </location>
</feature>
<feature type="compositionally biased region" description="Low complexity" evidence="2">
    <location>
        <begin position="324"/>
        <end position="333"/>
    </location>
</feature>
<evidence type="ECO:0000256" key="1">
    <source>
        <dbReference type="SAM" id="Coils"/>
    </source>
</evidence>
<dbReference type="OrthoDB" id="5860767at2759"/>
<gene>
    <name evidence="3" type="primary">FBXO28</name>
    <name evidence="3" type="ORF">GWK47_022529</name>
</gene>
<comment type="caution">
    <text evidence="3">The sequence shown here is derived from an EMBL/GenBank/DDBJ whole genome shotgun (WGS) entry which is preliminary data.</text>
</comment>
<feature type="region of interest" description="Disordered" evidence="2">
    <location>
        <begin position="382"/>
        <end position="482"/>
    </location>
</feature>
<feature type="coiled-coil region" evidence="1">
    <location>
        <begin position="246"/>
        <end position="273"/>
    </location>
</feature>
<dbReference type="PANTHER" id="PTHR13252">
    <property type="entry name" value="F-BOX ONLY PROTEIN 28"/>
    <property type="match status" value="1"/>
</dbReference>
<dbReference type="EMBL" id="JACEEZ010024063">
    <property type="protein sequence ID" value="KAG0710575.1"/>
    <property type="molecule type" value="Genomic_DNA"/>
</dbReference>
<keyword evidence="4" id="KW-1185">Reference proteome</keyword>
<feature type="region of interest" description="Disordered" evidence="2">
    <location>
        <begin position="314"/>
        <end position="340"/>
    </location>
</feature>